<dbReference type="InterPro" id="IPR052441">
    <property type="entry name" value="Armadillo-Ser/Thr_Kinase"/>
</dbReference>
<organism evidence="6 7">
    <name type="scientific">Bucco capensis</name>
    <name type="common">collared puffbird</name>
    <dbReference type="NCBI Taxonomy" id="135168"/>
    <lineage>
        <taxon>Eukaryota</taxon>
        <taxon>Metazoa</taxon>
        <taxon>Chordata</taxon>
        <taxon>Craniata</taxon>
        <taxon>Vertebrata</taxon>
        <taxon>Euteleostomi</taxon>
        <taxon>Archelosauria</taxon>
        <taxon>Archosauria</taxon>
        <taxon>Dinosauria</taxon>
        <taxon>Saurischia</taxon>
        <taxon>Theropoda</taxon>
        <taxon>Coelurosauria</taxon>
        <taxon>Aves</taxon>
        <taxon>Neognathae</taxon>
        <taxon>Neoaves</taxon>
        <taxon>Telluraves</taxon>
        <taxon>Coraciimorphae</taxon>
        <taxon>Piciformes</taxon>
        <taxon>Bucconidae</taxon>
        <taxon>Bucco</taxon>
    </lineage>
</organism>
<evidence type="ECO:0000256" key="1">
    <source>
        <dbReference type="ARBA" id="ARBA00022737"/>
    </source>
</evidence>
<feature type="repeat" description="ARM" evidence="2">
    <location>
        <begin position="479"/>
        <end position="503"/>
    </location>
</feature>
<evidence type="ECO:0000259" key="5">
    <source>
        <dbReference type="Pfam" id="PF24768"/>
    </source>
</evidence>
<dbReference type="InterPro" id="IPR011989">
    <property type="entry name" value="ARM-like"/>
</dbReference>
<feature type="region of interest" description="Disordered" evidence="3">
    <location>
        <begin position="656"/>
        <end position="686"/>
    </location>
</feature>
<dbReference type="AlphaFoldDB" id="A0A7K9HLM7"/>
<dbReference type="InterPro" id="IPR055445">
    <property type="entry name" value="ARM_ARMC5"/>
</dbReference>
<reference evidence="6 7" key="1">
    <citation type="submission" date="2019-09" db="EMBL/GenBank/DDBJ databases">
        <title>Bird 10,000 Genomes (B10K) Project - Family phase.</title>
        <authorList>
            <person name="Zhang G."/>
        </authorList>
    </citation>
    <scope>NUCLEOTIDE SEQUENCE [LARGE SCALE GENOMIC DNA]</scope>
    <source>
        <strain evidence="6">B10K-DU-001-16</strain>
        <tissue evidence="6">Muscle</tissue>
    </source>
</reference>
<feature type="domain" description="EDR1/CTR1/ARMC3-like peptidase-like" evidence="4">
    <location>
        <begin position="694"/>
        <end position="829"/>
    </location>
</feature>
<feature type="repeat" description="ARM" evidence="2">
    <location>
        <begin position="355"/>
        <end position="397"/>
    </location>
</feature>
<dbReference type="Pfam" id="PF14381">
    <property type="entry name" value="EDR1_CTR1_ARMC3_pept"/>
    <property type="match status" value="1"/>
</dbReference>
<dbReference type="SUPFAM" id="SSF48371">
    <property type="entry name" value="ARM repeat"/>
    <property type="match status" value="2"/>
</dbReference>
<dbReference type="PROSITE" id="PS50176">
    <property type="entry name" value="ARM_REPEAT"/>
    <property type="match status" value="3"/>
</dbReference>
<dbReference type="InterPro" id="IPR016024">
    <property type="entry name" value="ARM-type_fold"/>
</dbReference>
<dbReference type="PANTHER" id="PTHR46618">
    <property type="entry name" value="ARMADILLO REPEAT-CONTAINING PROTEIN 3"/>
    <property type="match status" value="1"/>
</dbReference>
<evidence type="ECO:0000313" key="6">
    <source>
        <dbReference type="EMBL" id="NXH14568.1"/>
    </source>
</evidence>
<gene>
    <name evidence="6" type="primary">Armc3</name>
    <name evidence="6" type="ORF">BUCCAP_R02156</name>
</gene>
<protein>
    <submittedName>
        <fullName evidence="6">ARMC3 protein</fullName>
    </submittedName>
</protein>
<keyword evidence="1" id="KW-0677">Repeat</keyword>
<name>A0A7K9HLM7_9PICI</name>
<evidence type="ECO:0000313" key="7">
    <source>
        <dbReference type="Proteomes" id="UP000534107"/>
    </source>
</evidence>
<dbReference type="SMART" id="SM00185">
    <property type="entry name" value="ARM"/>
    <property type="match status" value="11"/>
</dbReference>
<keyword evidence="7" id="KW-1185">Reference proteome</keyword>
<dbReference type="Pfam" id="PF00514">
    <property type="entry name" value="Arm"/>
    <property type="match status" value="2"/>
</dbReference>
<dbReference type="InterPro" id="IPR000225">
    <property type="entry name" value="Armadillo"/>
</dbReference>
<dbReference type="Pfam" id="PF24768">
    <property type="entry name" value="ARM_ARMC5"/>
    <property type="match status" value="1"/>
</dbReference>
<dbReference type="EMBL" id="VWZO01008818">
    <property type="protein sequence ID" value="NXH14568.1"/>
    <property type="molecule type" value="Genomic_DNA"/>
</dbReference>
<feature type="non-terminal residue" evidence="6">
    <location>
        <position position="841"/>
    </location>
</feature>
<evidence type="ECO:0000256" key="3">
    <source>
        <dbReference type="SAM" id="MobiDB-lite"/>
    </source>
</evidence>
<proteinExistence type="predicted"/>
<dbReference type="Gene3D" id="1.25.10.10">
    <property type="entry name" value="Leucine-rich Repeat Variant"/>
    <property type="match status" value="3"/>
</dbReference>
<accession>A0A7K9HLM7</accession>
<dbReference type="PANTHER" id="PTHR46618:SF1">
    <property type="entry name" value="ARMADILLO REPEAT-CONTAINING PROTEIN 3"/>
    <property type="match status" value="1"/>
</dbReference>
<evidence type="ECO:0000256" key="2">
    <source>
        <dbReference type="PROSITE-ProRule" id="PRU00259"/>
    </source>
</evidence>
<feature type="non-terminal residue" evidence="6">
    <location>
        <position position="1"/>
    </location>
</feature>
<feature type="repeat" description="ARM" evidence="2">
    <location>
        <begin position="150"/>
        <end position="187"/>
    </location>
</feature>
<dbReference type="OrthoDB" id="7537227at2759"/>
<dbReference type="Proteomes" id="UP000534107">
    <property type="component" value="Unassembled WGS sequence"/>
</dbReference>
<evidence type="ECO:0000259" key="4">
    <source>
        <dbReference type="Pfam" id="PF14381"/>
    </source>
</evidence>
<sequence length="841" mass="90170">MGKKVKKAAEPPPQDVFDPLLIESKTAATAVLMLLSPEEDILAKACDALYKFASKGDENKGTLVGLGALEHLKQLLCHGSPAVRSSATRALATMAAQEDVKKLLRDLDVTSSLIAQLAAEEDVVVHEFATLCLAHMAVEYTSKEKILEQGGLEPLVRLLSSPDPDVQKNSVECLYLLVQDFQGRAALGALNAIPPLLELLDSEFPIIQMLALQTLEVISKDSESRKTLGANQGLACLLKILDTEVHDLHVEALAVLGNCLQDVQSLQLIQQTEGLPKLLSIVGGSPLPALQRNAAKAIATAAYDSEIRKILHEEEVETCLLKLLGVADAGVRVAACQAISAMCENSASKRVLGLQGIAQLVQLLSSEDAEVEEAAVTALANVTAGSAANTSAVAEAEGLEPLLSILSSGRAGAAAAAAAVLTSLARHEPLRAHLQSHGILRALAAPLASSNSQLQSRAALAVAAFACDAEARAELRNAGGLGALVELLRSKDKEVRRNACWALVVCASDAPSAAELCSLGVLDILEELNLSLEHRNPFSEAAVEKLLGNNLAQKYSQLGYLSSRDIIPDGFYDCGQLRPGLRCLSLEELRQQELADRRAVIFISAQAPAQDKAEASSLIPAQEARDFNFRSNKDLGDHFFSPLDTKDLFRLCSRKGKGKKEEEKPQAVAQMTSEGPEELAGEHPPWSPPPDPILLDYIKDASRAILPLSTTREQVVALAQFVAARMGGPIDRDKLHDFSWELHLSQVELELKSNLVPIGRVKKGTFCHRALLFKVLADRLGLACALFRGQCSRGWNEVELLDESPPGVPGLLLPPRAYVVDVMFEPGSLLQQGSAEAELYK</sequence>
<comment type="caution">
    <text evidence="6">The sequence shown here is derived from an EMBL/GenBank/DDBJ whole genome shotgun (WGS) entry which is preliminary data.</text>
</comment>
<feature type="domain" description="ARMC5-like ARM-repeats" evidence="5">
    <location>
        <begin position="252"/>
        <end position="525"/>
    </location>
</feature>
<dbReference type="InterPro" id="IPR055164">
    <property type="entry name" value="EDR1/CTR1/ARMC3-like_pept-like"/>
</dbReference>